<evidence type="ECO:0000313" key="1">
    <source>
        <dbReference type="EMBL" id="ALO66486.1"/>
    </source>
</evidence>
<protein>
    <recommendedName>
        <fullName evidence="3">Histidine kinase/HSP90-like ATPase domain-containing protein</fullName>
    </recommendedName>
</protein>
<evidence type="ECO:0000313" key="2">
    <source>
        <dbReference type="Proteomes" id="UP000059574"/>
    </source>
</evidence>
<name>A0A0S2LYT2_9MICC</name>
<reference evidence="1 2" key="2">
    <citation type="journal article" date="2016" name="J. Biotechnol.">
        <title>Complete genome sequence of Arthrobacter alpinus ERGS4:06, a yellow pigmented bacterium tolerant to cold and radiations isolated from Sikkim Himalaya.</title>
        <authorList>
            <person name="Kumar R."/>
            <person name="Singh D."/>
            <person name="Swarnkar M.K."/>
            <person name="Singh A.K."/>
            <person name="Kumar S."/>
        </authorList>
    </citation>
    <scope>NUCLEOTIDE SEQUENCE [LARGE SCALE GENOMIC DNA]</scope>
    <source>
        <strain evidence="1 2">ERGS4:06</strain>
    </source>
</reference>
<sequence length="86" mass="8561">MTLELRATDPDGTDPDGTELVVSVVNGLGGSGEPAVGAGLGLIGLAERVHLLGGALEYGPTASGFELSAVIPLQQPVHADVSDVDP</sequence>
<dbReference type="AlphaFoldDB" id="A0A0S2LYT2"/>
<organism evidence="1 2">
    <name type="scientific">Arthrobacter alpinus</name>
    <dbReference type="NCBI Taxonomy" id="656366"/>
    <lineage>
        <taxon>Bacteria</taxon>
        <taxon>Bacillati</taxon>
        <taxon>Actinomycetota</taxon>
        <taxon>Actinomycetes</taxon>
        <taxon>Micrococcales</taxon>
        <taxon>Micrococcaceae</taxon>
        <taxon>Arthrobacter</taxon>
    </lineage>
</organism>
<dbReference type="Proteomes" id="UP000059574">
    <property type="component" value="Chromosome"/>
</dbReference>
<dbReference type="Gene3D" id="3.30.565.10">
    <property type="entry name" value="Histidine kinase-like ATPase, C-terminal domain"/>
    <property type="match status" value="1"/>
</dbReference>
<proteinExistence type="predicted"/>
<evidence type="ECO:0008006" key="3">
    <source>
        <dbReference type="Google" id="ProtNLM"/>
    </source>
</evidence>
<reference evidence="2" key="1">
    <citation type="submission" date="2015-11" db="EMBL/GenBank/DDBJ databases">
        <authorList>
            <person name="Kumar R."/>
            <person name="Singh D."/>
            <person name="Swarnkar M.K."/>
            <person name="Singh A.K."/>
            <person name="Kumar S."/>
        </authorList>
    </citation>
    <scope>NUCLEOTIDE SEQUENCE [LARGE SCALE GENOMIC DNA]</scope>
    <source>
        <strain evidence="2">ERGS4:06</strain>
    </source>
</reference>
<dbReference type="InterPro" id="IPR036890">
    <property type="entry name" value="HATPase_C_sf"/>
</dbReference>
<dbReference type="RefSeq" id="WP_062287398.1">
    <property type="nucleotide sequence ID" value="NZ_CP013200.1"/>
</dbReference>
<gene>
    <name evidence="1" type="ORF">AS189_08250</name>
</gene>
<accession>A0A0S2LYT2</accession>
<dbReference type="EMBL" id="CP013200">
    <property type="protein sequence ID" value="ALO66486.1"/>
    <property type="molecule type" value="Genomic_DNA"/>
</dbReference>